<evidence type="ECO:0000256" key="6">
    <source>
        <dbReference type="ARBA" id="ARBA00022747"/>
    </source>
</evidence>
<accession>A0ABU0VK74</accession>
<dbReference type="CDD" id="cd02440">
    <property type="entry name" value="AdoMet_MTases"/>
    <property type="match status" value="1"/>
</dbReference>
<evidence type="ECO:0000313" key="10">
    <source>
        <dbReference type="Proteomes" id="UP001177872"/>
    </source>
</evidence>
<dbReference type="GO" id="GO:0008168">
    <property type="term" value="F:methyltransferase activity"/>
    <property type="evidence" value="ECO:0007669"/>
    <property type="project" value="UniProtKB-KW"/>
</dbReference>
<dbReference type="PANTHER" id="PTHR33841">
    <property type="entry name" value="DNA METHYLTRANSFERASE YEEA-RELATED"/>
    <property type="match status" value="1"/>
</dbReference>
<dbReference type="Pfam" id="PF07669">
    <property type="entry name" value="Eco57I"/>
    <property type="match status" value="1"/>
</dbReference>
<dbReference type="PRINTS" id="PR00507">
    <property type="entry name" value="N12N6MTFRASE"/>
</dbReference>
<dbReference type="PROSITE" id="PS00092">
    <property type="entry name" value="N6_MTASE"/>
    <property type="match status" value="1"/>
</dbReference>
<name>A0ABU0VK74_9GAMM</name>
<keyword evidence="4" id="KW-0808">Transferase</keyword>
<keyword evidence="6" id="KW-0680">Restriction system</keyword>
<organism evidence="9 10">
    <name type="scientific">Serratia ureilytica</name>
    <dbReference type="NCBI Taxonomy" id="300181"/>
    <lineage>
        <taxon>Bacteria</taxon>
        <taxon>Pseudomonadati</taxon>
        <taxon>Pseudomonadota</taxon>
        <taxon>Gammaproteobacteria</taxon>
        <taxon>Enterobacterales</taxon>
        <taxon>Yersiniaceae</taxon>
        <taxon>Serratia</taxon>
    </lineage>
</organism>
<dbReference type="RefSeq" id="WP_262942371.1">
    <property type="nucleotide sequence ID" value="NZ_JAIQCT010000003.1"/>
</dbReference>
<evidence type="ECO:0000256" key="2">
    <source>
        <dbReference type="ARBA" id="ARBA00011900"/>
    </source>
</evidence>
<comment type="catalytic activity">
    <reaction evidence="7">
        <text>a 2'-deoxyadenosine in DNA + S-adenosyl-L-methionine = an N(6)-methyl-2'-deoxyadenosine in DNA + S-adenosyl-L-homocysteine + H(+)</text>
        <dbReference type="Rhea" id="RHEA:15197"/>
        <dbReference type="Rhea" id="RHEA-COMP:12418"/>
        <dbReference type="Rhea" id="RHEA-COMP:12419"/>
        <dbReference type="ChEBI" id="CHEBI:15378"/>
        <dbReference type="ChEBI" id="CHEBI:57856"/>
        <dbReference type="ChEBI" id="CHEBI:59789"/>
        <dbReference type="ChEBI" id="CHEBI:90615"/>
        <dbReference type="ChEBI" id="CHEBI:90616"/>
        <dbReference type="EC" id="2.1.1.72"/>
    </reaction>
</comment>
<dbReference type="InterPro" id="IPR011639">
    <property type="entry name" value="MethylTrfase_TaqI-like_dom"/>
</dbReference>
<dbReference type="Proteomes" id="UP001177872">
    <property type="component" value="Unassembled WGS sequence"/>
</dbReference>
<dbReference type="InterPro" id="IPR050953">
    <property type="entry name" value="N4_N6_ade-DNA_methylase"/>
</dbReference>
<keyword evidence="3 9" id="KW-0489">Methyltransferase</keyword>
<dbReference type="EMBL" id="JAVCZN010000004">
    <property type="protein sequence ID" value="MDQ1861792.1"/>
    <property type="molecule type" value="Genomic_DNA"/>
</dbReference>
<evidence type="ECO:0000313" key="9">
    <source>
        <dbReference type="EMBL" id="MDQ1861792.1"/>
    </source>
</evidence>
<comment type="similarity">
    <text evidence="1">Belongs to the N(4)/N(6)-methyltransferase family.</text>
</comment>
<evidence type="ECO:0000256" key="4">
    <source>
        <dbReference type="ARBA" id="ARBA00022679"/>
    </source>
</evidence>
<keyword evidence="10" id="KW-1185">Reference proteome</keyword>
<evidence type="ECO:0000259" key="8">
    <source>
        <dbReference type="Pfam" id="PF07669"/>
    </source>
</evidence>
<dbReference type="EC" id="2.1.1.72" evidence="2"/>
<dbReference type="Gene3D" id="3.40.50.150">
    <property type="entry name" value="Vaccinia Virus protein VP39"/>
    <property type="match status" value="1"/>
</dbReference>
<keyword evidence="5" id="KW-0949">S-adenosyl-L-methionine</keyword>
<dbReference type="SUPFAM" id="SSF53335">
    <property type="entry name" value="S-adenosyl-L-methionine-dependent methyltransferases"/>
    <property type="match status" value="1"/>
</dbReference>
<evidence type="ECO:0000256" key="7">
    <source>
        <dbReference type="ARBA" id="ARBA00047942"/>
    </source>
</evidence>
<dbReference type="InterPro" id="IPR002052">
    <property type="entry name" value="DNA_methylase_N6_adenine_CS"/>
</dbReference>
<proteinExistence type="inferred from homology"/>
<reference evidence="9" key="1">
    <citation type="submission" date="2023-07" db="EMBL/GenBank/DDBJ databases">
        <title>In vitro acaricidal activity of Serratia ureilytica strains isolated from Mimosa pudica nodules againts the dust mite Tyrophagus putrescentiae.</title>
        <authorList>
            <person name="Wong-Villareal A."/>
            <person name="Cerqueda-Garcia D."/>
        </authorList>
    </citation>
    <scope>NUCLEOTIDE SEQUENCE</scope>
    <source>
        <strain evidence="9">UTS2</strain>
    </source>
</reference>
<evidence type="ECO:0000256" key="1">
    <source>
        <dbReference type="ARBA" id="ARBA00006594"/>
    </source>
</evidence>
<feature type="domain" description="Type II methyltransferase M.TaqI-like" evidence="8">
    <location>
        <begin position="238"/>
        <end position="320"/>
    </location>
</feature>
<evidence type="ECO:0000256" key="3">
    <source>
        <dbReference type="ARBA" id="ARBA00022603"/>
    </source>
</evidence>
<gene>
    <name evidence="9" type="ORF">Q6237_12430</name>
</gene>
<protein>
    <recommendedName>
        <fullName evidence="2">site-specific DNA-methyltransferase (adenine-specific)</fullName>
        <ecNumber evidence="2">2.1.1.72</ecNumber>
    </recommendedName>
</protein>
<dbReference type="InterPro" id="IPR029063">
    <property type="entry name" value="SAM-dependent_MTases_sf"/>
</dbReference>
<comment type="caution">
    <text evidence="9">The sequence shown here is derived from an EMBL/GenBank/DDBJ whole genome shotgun (WGS) entry which is preliminary data.</text>
</comment>
<dbReference type="PANTHER" id="PTHR33841:SF5">
    <property type="entry name" value="DNA METHYLASE (MODIFICATION METHYLASE) (METHYLTRANSFERASE)-RELATED"/>
    <property type="match status" value="1"/>
</dbReference>
<sequence>MNAQQFDFLTDSELTLLERYQTCKAMARGYAGSYKSDKDRLAHARSYCAHVIGAYWDSLAKAQESTIKIKSVPHTVFLAEISCDALELAKMTGDLIATFPVEDAGYLIGSIYTVMLPSSYRSEIGAYYTPPPLVARLLDLAESTGVDFSTSTAIDPACGGGAFLAPVALRMLQKEKGSSPEWILRRLVKRLKGIEIDPFAAWMTLALLEAALMPLCIAAKRRLPDNVIIVGDALQQSDVGHFDLVIGNPPYGRVTLNSELRDKYSRSLYGHANLYGLFTDLAIRLARPESGIVAYLTPTSFLGGQYFMALRKLLTEEATPFAFDFISDREGVFDDVLQETLLTTFRLGKHEEPSKVSSLIPKGLNDAKVEKIGHVKIEHGGSAWLLPRNAEDAEFLNAIKLMPNRLSDFGYNVSTGQLVWNRFKSQLRTVPTKKSYPLIWAESITNSGFNFSSDRRNHVPFIDIHPEQSHLLTSTECVLVQRTTSKEQSRRLLAAVLPQAFLDKNRAVVVENHINMIYPNELFAQIKPETVAAILNSKIVDRAFRCISGSVAVSAYELNSIPLPSVDELLKLEKLVLSGSSNEKIEKTLSKFYGVNLK</sequence>
<dbReference type="GO" id="GO:0032259">
    <property type="term" value="P:methylation"/>
    <property type="evidence" value="ECO:0007669"/>
    <property type="project" value="UniProtKB-KW"/>
</dbReference>
<evidence type="ECO:0000256" key="5">
    <source>
        <dbReference type="ARBA" id="ARBA00022691"/>
    </source>
</evidence>